<dbReference type="EMBL" id="GBRH01171210">
    <property type="protein sequence ID" value="JAE26686.1"/>
    <property type="molecule type" value="Transcribed_RNA"/>
</dbReference>
<dbReference type="AlphaFoldDB" id="A0A0A9GVU3"/>
<keyword evidence="1" id="KW-0812">Transmembrane</keyword>
<protein>
    <submittedName>
        <fullName evidence="2">Similar to CALM1 protein</fullName>
    </submittedName>
</protein>
<proteinExistence type="predicted"/>
<reference evidence="2" key="2">
    <citation type="journal article" date="2015" name="Data Brief">
        <title>Shoot transcriptome of the giant reed, Arundo donax.</title>
        <authorList>
            <person name="Barrero R.A."/>
            <person name="Guerrero F.D."/>
            <person name="Moolhuijzen P."/>
            <person name="Goolsby J.A."/>
            <person name="Tidwell J."/>
            <person name="Bellgard S.E."/>
            <person name="Bellgard M.I."/>
        </authorList>
    </citation>
    <scope>NUCLEOTIDE SEQUENCE</scope>
    <source>
        <tissue evidence="2">Shoot tissue taken approximately 20 cm above the soil surface</tissue>
    </source>
</reference>
<name>A0A0A9GVU3_ARUDO</name>
<reference evidence="2" key="1">
    <citation type="submission" date="2014-09" db="EMBL/GenBank/DDBJ databases">
        <authorList>
            <person name="Magalhaes I.L.F."/>
            <person name="Oliveira U."/>
            <person name="Santos F.R."/>
            <person name="Vidigal T.H.D.A."/>
            <person name="Brescovit A.D."/>
            <person name="Santos A.J."/>
        </authorList>
    </citation>
    <scope>NUCLEOTIDE SEQUENCE</scope>
    <source>
        <tissue evidence="2">Shoot tissue taken approximately 20 cm above the soil surface</tissue>
    </source>
</reference>
<keyword evidence="1" id="KW-1133">Transmembrane helix</keyword>
<accession>A0A0A9GVU3</accession>
<keyword evidence="1" id="KW-0472">Membrane</keyword>
<feature type="transmembrane region" description="Helical" evidence="1">
    <location>
        <begin position="12"/>
        <end position="32"/>
    </location>
</feature>
<sequence length="44" mass="5006">MDQNGYISAAEVNTLFLLVLTNMITLLCLTWIRMDIFLLLSSIT</sequence>
<organism evidence="2">
    <name type="scientific">Arundo donax</name>
    <name type="common">Giant reed</name>
    <name type="synonym">Donax arundinaceus</name>
    <dbReference type="NCBI Taxonomy" id="35708"/>
    <lineage>
        <taxon>Eukaryota</taxon>
        <taxon>Viridiplantae</taxon>
        <taxon>Streptophyta</taxon>
        <taxon>Embryophyta</taxon>
        <taxon>Tracheophyta</taxon>
        <taxon>Spermatophyta</taxon>
        <taxon>Magnoliopsida</taxon>
        <taxon>Liliopsida</taxon>
        <taxon>Poales</taxon>
        <taxon>Poaceae</taxon>
        <taxon>PACMAD clade</taxon>
        <taxon>Arundinoideae</taxon>
        <taxon>Arundineae</taxon>
        <taxon>Arundo</taxon>
    </lineage>
</organism>
<evidence type="ECO:0000256" key="1">
    <source>
        <dbReference type="SAM" id="Phobius"/>
    </source>
</evidence>
<evidence type="ECO:0000313" key="2">
    <source>
        <dbReference type="EMBL" id="JAE26686.1"/>
    </source>
</evidence>